<gene>
    <name evidence="1" type="ORF">PGIGA_G00116470</name>
</gene>
<accession>A0ACC5XEY0</accession>
<evidence type="ECO:0000313" key="2">
    <source>
        <dbReference type="Proteomes" id="UP000829447"/>
    </source>
</evidence>
<name>A0ACC5XEY0_PANGG</name>
<proteinExistence type="predicted"/>
<sequence length="398" mass="44642">MSFSGEDGRDRHTRVHTRSSPGFLERLGETMGGMAVGVALFFLSFYVLFTNEGRAIRTASSLDEGLARVVTLHPDVYVDPQNNGQLVHLSASLRTAQPLYDPNYRVAVHAVKLKRNVEMYQWVEYQESRDYTENGETKTETTYTYNTEWKSELINSRNFDKEIGHVNPSAMAVESVTVVAPDVWVGHFSLSKGLIDQINNFQTLSLSALSVTDPFLTVYEDHFYHTANPRRPEVGDVRVSFSYAGLSGEGSFPGPAQKVSVVAMQKEDKLMPFKSKSGDTLEILYLEELTAEEVFAREHQYNVMKTWALRAGGWLLMFLGINLTMRIFYTLVDWVPVLRELVSVGVKLFAACVSCSLSLLTISVGWLFYRPLLAALIAAVALLPVLVTHARKADKKHQ</sequence>
<organism evidence="1 2">
    <name type="scientific">Pangasianodon gigas</name>
    <name type="common">Mekong giant catfish</name>
    <name type="synonym">Pangasius gigas</name>
    <dbReference type="NCBI Taxonomy" id="30993"/>
    <lineage>
        <taxon>Eukaryota</taxon>
        <taxon>Metazoa</taxon>
        <taxon>Chordata</taxon>
        <taxon>Craniata</taxon>
        <taxon>Vertebrata</taxon>
        <taxon>Euteleostomi</taxon>
        <taxon>Actinopterygii</taxon>
        <taxon>Neopterygii</taxon>
        <taxon>Teleostei</taxon>
        <taxon>Ostariophysi</taxon>
        <taxon>Siluriformes</taxon>
        <taxon>Pangasiidae</taxon>
        <taxon>Pangasianodon</taxon>
    </lineage>
</organism>
<comment type="caution">
    <text evidence="1">The sequence shown here is derived from an EMBL/GenBank/DDBJ whole genome shotgun (WGS) entry which is preliminary data.</text>
</comment>
<dbReference type="Proteomes" id="UP000829447">
    <property type="component" value="Linkage Group LG20"/>
</dbReference>
<reference evidence="1 2" key="1">
    <citation type="journal article" date="2022" name="bioRxiv">
        <title>An ancient truncated duplication of the anti-Mullerian hormone receptor type 2 gene is a potential conserved master sex determinant in the Pangasiidae catfish family.</title>
        <authorList>
            <person name="Wen M."/>
            <person name="Pan Q."/>
            <person name="Jouanno E."/>
            <person name="Montfort J."/>
            <person name="Zahm M."/>
            <person name="Cabau C."/>
            <person name="Klopp C."/>
            <person name="Iampietro C."/>
            <person name="Roques C."/>
            <person name="Bouchez O."/>
            <person name="Castinel A."/>
            <person name="Donnadieu C."/>
            <person name="Parrinello H."/>
            <person name="Poncet C."/>
            <person name="Belmonte E."/>
            <person name="Gautier V."/>
            <person name="Avarre J.-C."/>
            <person name="Dugue R."/>
            <person name="Gustiano R."/>
            <person name="Ha T.T.T."/>
            <person name="Campet M."/>
            <person name="Sriphairoj K."/>
            <person name="Ribolli J."/>
            <person name="de Almeida F.L."/>
            <person name="Desvignes T."/>
            <person name="Postlethwait J.H."/>
            <person name="Bucao C.F."/>
            <person name="Robinson-Rechavi M."/>
            <person name="Bobe J."/>
            <person name="Herpin A."/>
            <person name="Guiguen Y."/>
        </authorList>
    </citation>
    <scope>NUCLEOTIDE SEQUENCE [LARGE SCALE GENOMIC DNA]</scope>
    <source>
        <strain evidence="1">YG-Dec2019</strain>
    </source>
</reference>
<keyword evidence="2" id="KW-1185">Reference proteome</keyword>
<evidence type="ECO:0000313" key="1">
    <source>
        <dbReference type="EMBL" id="MCI4389888.1"/>
    </source>
</evidence>
<dbReference type="EMBL" id="CM040473">
    <property type="protein sequence ID" value="MCI4389888.1"/>
    <property type="molecule type" value="Genomic_DNA"/>
</dbReference>
<protein>
    <submittedName>
        <fullName evidence="1">Uncharacterized protein</fullName>
    </submittedName>
</protein>